<dbReference type="InterPro" id="IPR054765">
    <property type="entry name" value="SLBB_dom"/>
</dbReference>
<keyword evidence="3" id="KW-0813">Transport</keyword>
<keyword evidence="9" id="KW-0406">Ion transport</keyword>
<dbReference type="Proteomes" id="UP000580043">
    <property type="component" value="Unassembled WGS sequence"/>
</dbReference>
<dbReference type="GO" id="GO:0015159">
    <property type="term" value="F:polysaccharide transmembrane transporter activity"/>
    <property type="evidence" value="ECO:0007669"/>
    <property type="project" value="InterPro"/>
</dbReference>
<feature type="domain" description="Polysaccharide export protein N-terminal" evidence="15">
    <location>
        <begin position="112"/>
        <end position="196"/>
    </location>
</feature>
<reference evidence="18 19" key="1">
    <citation type="submission" date="2020-04" db="EMBL/GenBank/DDBJ databases">
        <title>Zoogloea sp. G-4-1-14 isolated from soil.</title>
        <authorList>
            <person name="Dahal R.H."/>
        </authorList>
    </citation>
    <scope>NUCLEOTIDE SEQUENCE [LARGE SCALE GENOMIC DNA]</scope>
    <source>
        <strain evidence="18 19">G-4-1-14</strain>
    </source>
</reference>
<dbReference type="AlphaFoldDB" id="A0A848GCC5"/>
<dbReference type="PANTHER" id="PTHR33619:SF3">
    <property type="entry name" value="POLYSACCHARIDE EXPORT PROTEIN GFCE-RELATED"/>
    <property type="match status" value="1"/>
</dbReference>
<evidence type="ECO:0000256" key="10">
    <source>
        <dbReference type="ARBA" id="ARBA00023114"/>
    </source>
</evidence>
<feature type="domain" description="Outer-membrane lipoprotein Wza C-terminal" evidence="16">
    <location>
        <begin position="373"/>
        <end position="395"/>
    </location>
</feature>
<comment type="subcellular location">
    <subcellularLocation>
        <location evidence="1">Cell outer membrane</location>
        <topology evidence="1">Multi-pass membrane protein</topology>
    </subcellularLocation>
</comment>
<evidence type="ECO:0000259" key="17">
    <source>
        <dbReference type="Pfam" id="PF22461"/>
    </source>
</evidence>
<dbReference type="NCBIfam" id="NF011658">
    <property type="entry name" value="PRK15078.1"/>
    <property type="match status" value="1"/>
</dbReference>
<feature type="domain" description="SLBB" evidence="17">
    <location>
        <begin position="287"/>
        <end position="368"/>
    </location>
</feature>
<organism evidence="18 19">
    <name type="scientific">Zoogloea dura</name>
    <dbReference type="NCBI Taxonomy" id="2728840"/>
    <lineage>
        <taxon>Bacteria</taxon>
        <taxon>Pseudomonadati</taxon>
        <taxon>Pseudomonadota</taxon>
        <taxon>Betaproteobacteria</taxon>
        <taxon>Rhodocyclales</taxon>
        <taxon>Zoogloeaceae</taxon>
        <taxon>Zoogloea</taxon>
    </lineage>
</organism>
<evidence type="ECO:0000256" key="11">
    <source>
        <dbReference type="ARBA" id="ARBA00023136"/>
    </source>
</evidence>
<accession>A0A848GCC5</accession>
<dbReference type="InterPro" id="IPR003715">
    <property type="entry name" value="Poly_export_N"/>
</dbReference>
<evidence type="ECO:0000256" key="4">
    <source>
        <dbReference type="ARBA" id="ARBA00022452"/>
    </source>
</evidence>
<sequence>MIDQRDSKPRSARALQGRGLILALIAACLGSACATIVPGDKAYSLRDNKSAVKLPVKQGEETVPDNIAIKPITAELIIDQMKAAAPQKAGLSEDAVAKAGASAKKVNSALPAAVDYKVGPGDILTIVVWDHPELTTPAGQYRSAEQSGTVVAEDGSIFYPYVGTVSVAGKTTRQIRDLLSQRLAKFIEKVQLDVRMAAFRSKRVYVVGEVLKPGQQDVTDIPMTVLEAVNRAGGFGPEADHSRVLLTRKGTTYRVDIQAMYEEGATEQNALLEPGDILNVQDRSFNKIFVLGEVTKPGSLVMTKKRSTLAEALADTGYISQDRSNPKWIYVMRGESDTPELFHLDGSSPDAMLLADRFALKPRDIIYVDAADVVRWNRVVSNILPTAQTLYQLGNAKYPLFGGRN</sequence>
<dbReference type="Pfam" id="PF22461">
    <property type="entry name" value="SLBB_2"/>
    <property type="match status" value="2"/>
</dbReference>
<keyword evidence="12" id="KW-0564">Palmitate</keyword>
<keyword evidence="8" id="KW-0625">Polysaccharide transport</keyword>
<keyword evidence="7" id="KW-0732">Signal</keyword>
<feature type="domain" description="SLBB" evidence="17">
    <location>
        <begin position="202"/>
        <end position="280"/>
    </location>
</feature>
<dbReference type="Gene3D" id="3.10.560.10">
    <property type="entry name" value="Outer membrane lipoprotein wza domain like"/>
    <property type="match status" value="2"/>
</dbReference>
<evidence type="ECO:0000313" key="18">
    <source>
        <dbReference type="EMBL" id="NML28974.1"/>
    </source>
</evidence>
<evidence type="ECO:0000256" key="9">
    <source>
        <dbReference type="ARBA" id="ARBA00023065"/>
    </source>
</evidence>
<evidence type="ECO:0000256" key="6">
    <source>
        <dbReference type="ARBA" id="ARBA00022692"/>
    </source>
</evidence>
<evidence type="ECO:0000313" key="19">
    <source>
        <dbReference type="Proteomes" id="UP000580043"/>
    </source>
</evidence>
<evidence type="ECO:0000256" key="12">
    <source>
        <dbReference type="ARBA" id="ARBA00023139"/>
    </source>
</evidence>
<comment type="caution">
    <text evidence="18">The sequence shown here is derived from an EMBL/GenBank/DDBJ whole genome shotgun (WGS) entry which is preliminary data.</text>
</comment>
<proteinExistence type="inferred from homology"/>
<evidence type="ECO:0000256" key="8">
    <source>
        <dbReference type="ARBA" id="ARBA00023047"/>
    </source>
</evidence>
<dbReference type="GO" id="GO:0006811">
    <property type="term" value="P:monoatomic ion transport"/>
    <property type="evidence" value="ECO:0007669"/>
    <property type="project" value="UniProtKB-KW"/>
</dbReference>
<keyword evidence="6" id="KW-0812">Transmembrane</keyword>
<name>A0A848GCC5_9RHOO</name>
<keyword evidence="4" id="KW-1134">Transmembrane beta strand</keyword>
<evidence type="ECO:0000256" key="1">
    <source>
        <dbReference type="ARBA" id="ARBA00004571"/>
    </source>
</evidence>
<evidence type="ECO:0000256" key="3">
    <source>
        <dbReference type="ARBA" id="ARBA00022448"/>
    </source>
</evidence>
<dbReference type="Gene3D" id="3.30.1950.10">
    <property type="entry name" value="wza like domain"/>
    <property type="match status" value="1"/>
</dbReference>
<evidence type="ECO:0000256" key="13">
    <source>
        <dbReference type="ARBA" id="ARBA00023237"/>
    </source>
</evidence>
<keyword evidence="5 18" id="KW-0762">Sugar transport</keyword>
<evidence type="ECO:0000256" key="5">
    <source>
        <dbReference type="ARBA" id="ARBA00022597"/>
    </source>
</evidence>
<evidence type="ECO:0000259" key="15">
    <source>
        <dbReference type="Pfam" id="PF02563"/>
    </source>
</evidence>
<keyword evidence="10" id="KW-0626">Porin</keyword>
<keyword evidence="19" id="KW-1185">Reference proteome</keyword>
<dbReference type="InterPro" id="IPR049712">
    <property type="entry name" value="Poly_export"/>
</dbReference>
<evidence type="ECO:0000259" key="16">
    <source>
        <dbReference type="Pfam" id="PF18412"/>
    </source>
</evidence>
<evidence type="ECO:0000256" key="7">
    <source>
        <dbReference type="ARBA" id="ARBA00022729"/>
    </source>
</evidence>
<dbReference type="PROSITE" id="PS51257">
    <property type="entry name" value="PROKAR_LIPOPROTEIN"/>
    <property type="match status" value="1"/>
</dbReference>
<dbReference type="GO" id="GO:0015288">
    <property type="term" value="F:porin activity"/>
    <property type="evidence" value="ECO:0007669"/>
    <property type="project" value="UniProtKB-KW"/>
</dbReference>
<dbReference type="InterPro" id="IPR040716">
    <property type="entry name" value="Wza_C"/>
</dbReference>
<dbReference type="GO" id="GO:0009279">
    <property type="term" value="C:cell outer membrane"/>
    <property type="evidence" value="ECO:0007669"/>
    <property type="project" value="UniProtKB-SubCell"/>
</dbReference>
<dbReference type="RefSeq" id="WP_169148473.1">
    <property type="nucleotide sequence ID" value="NZ_JABBGA010000042.1"/>
</dbReference>
<keyword evidence="14" id="KW-0449">Lipoprotein</keyword>
<dbReference type="GO" id="GO:0046930">
    <property type="term" value="C:pore complex"/>
    <property type="evidence" value="ECO:0007669"/>
    <property type="project" value="UniProtKB-KW"/>
</dbReference>
<protein>
    <submittedName>
        <fullName evidence="18">Sugar transporter</fullName>
    </submittedName>
</protein>
<keyword evidence="13" id="KW-0998">Cell outer membrane</keyword>
<dbReference type="Pfam" id="PF18412">
    <property type="entry name" value="Wza_C"/>
    <property type="match status" value="1"/>
</dbReference>
<keyword evidence="11" id="KW-0472">Membrane</keyword>
<dbReference type="Pfam" id="PF02563">
    <property type="entry name" value="Poly_export"/>
    <property type="match status" value="1"/>
</dbReference>
<evidence type="ECO:0000256" key="2">
    <source>
        <dbReference type="ARBA" id="ARBA00009450"/>
    </source>
</evidence>
<gene>
    <name evidence="18" type="ORF">HHL15_24800</name>
</gene>
<comment type="similarity">
    <text evidence="2">Belongs to the BexD/CtrA/VexA family.</text>
</comment>
<evidence type="ECO:0000256" key="14">
    <source>
        <dbReference type="ARBA" id="ARBA00023288"/>
    </source>
</evidence>
<dbReference type="EMBL" id="JABBGA010000042">
    <property type="protein sequence ID" value="NML28974.1"/>
    <property type="molecule type" value="Genomic_DNA"/>
</dbReference>
<dbReference type="PANTHER" id="PTHR33619">
    <property type="entry name" value="POLYSACCHARIDE EXPORT PROTEIN GFCE-RELATED"/>
    <property type="match status" value="1"/>
</dbReference>